<dbReference type="RefSeq" id="WP_092723670.1">
    <property type="nucleotide sequence ID" value="NZ_FNNO01000007.1"/>
</dbReference>
<comment type="caution">
    <text evidence="2">The sequence shown here is derived from an EMBL/GenBank/DDBJ whole genome shotgun (WGS) entry which is preliminary data.</text>
</comment>
<gene>
    <name evidence="2" type="ORF">SAMN05444410_1073</name>
</gene>
<dbReference type="EMBL" id="FNNO01000007">
    <property type="protein sequence ID" value="SDW90483.1"/>
    <property type="molecule type" value="Genomic_DNA"/>
</dbReference>
<proteinExistence type="predicted"/>
<evidence type="ECO:0000313" key="2">
    <source>
        <dbReference type="EMBL" id="SDW90483.1"/>
    </source>
</evidence>
<evidence type="ECO:0000313" key="3">
    <source>
        <dbReference type="Proteomes" id="UP000198711"/>
    </source>
</evidence>
<organism evidence="2 3">
    <name type="scientific">Hydrobacter penzbergensis</name>
    <dbReference type="NCBI Taxonomy" id="1235997"/>
    <lineage>
        <taxon>Bacteria</taxon>
        <taxon>Pseudomonadati</taxon>
        <taxon>Bacteroidota</taxon>
        <taxon>Chitinophagia</taxon>
        <taxon>Chitinophagales</taxon>
        <taxon>Chitinophagaceae</taxon>
        <taxon>Hydrobacter</taxon>
    </lineage>
</organism>
<sequence length="235" mass="26636">MKSNYDKENEQLWNLMGEVPAPEAPAGMRADFDAMLDNYKASLREKPRRLHAFLQHLKDLWHIQPRLQLGYGIALVLLAFGIGYITHRSFSGSNEQISQLSKQMQEMRNMVTLSLLENPSASERMRAVEYVNEAKKVDHKVAEALLTTLNNDPNVNVRLITLEALANLAVDPFVREGLVQSIVQQESPLVQSALADVMVKLQEKRSVKPLQKLLHKEDTNEAIKNKIQQSLLKLS</sequence>
<dbReference type="Pfam" id="PF13646">
    <property type="entry name" value="HEAT_2"/>
    <property type="match status" value="1"/>
</dbReference>
<dbReference type="InterPro" id="IPR016024">
    <property type="entry name" value="ARM-type_fold"/>
</dbReference>
<keyword evidence="1" id="KW-0812">Transmembrane</keyword>
<keyword evidence="1" id="KW-1133">Transmembrane helix</keyword>
<keyword evidence="1" id="KW-0472">Membrane</keyword>
<dbReference type="SUPFAM" id="SSF48371">
    <property type="entry name" value="ARM repeat"/>
    <property type="match status" value="1"/>
</dbReference>
<evidence type="ECO:0000256" key="1">
    <source>
        <dbReference type="SAM" id="Phobius"/>
    </source>
</evidence>
<dbReference type="AlphaFoldDB" id="A0A8X8IG08"/>
<keyword evidence="3" id="KW-1185">Reference proteome</keyword>
<reference evidence="2 3" key="1">
    <citation type="submission" date="2016-10" db="EMBL/GenBank/DDBJ databases">
        <authorList>
            <person name="Varghese N."/>
            <person name="Submissions S."/>
        </authorList>
    </citation>
    <scope>NUCLEOTIDE SEQUENCE [LARGE SCALE GENOMIC DNA]</scope>
    <source>
        <strain evidence="2 3">DSM 25353</strain>
    </source>
</reference>
<name>A0A8X8IG08_9BACT</name>
<feature type="transmembrane region" description="Helical" evidence="1">
    <location>
        <begin position="69"/>
        <end position="86"/>
    </location>
</feature>
<dbReference type="InterPro" id="IPR011989">
    <property type="entry name" value="ARM-like"/>
</dbReference>
<protein>
    <submittedName>
        <fullName evidence="2">HEAT repeat-containing protein</fullName>
    </submittedName>
</protein>
<accession>A0A8X8IG08</accession>
<dbReference type="Gene3D" id="1.25.10.10">
    <property type="entry name" value="Leucine-rich Repeat Variant"/>
    <property type="match status" value="1"/>
</dbReference>
<dbReference type="Proteomes" id="UP000198711">
    <property type="component" value="Unassembled WGS sequence"/>
</dbReference>